<feature type="signal peptide" evidence="1">
    <location>
        <begin position="1"/>
        <end position="21"/>
    </location>
</feature>
<comment type="caution">
    <text evidence="2">The sequence shown here is derived from an EMBL/GenBank/DDBJ whole genome shotgun (WGS) entry which is preliminary data.</text>
</comment>
<evidence type="ECO:0000256" key="1">
    <source>
        <dbReference type="SAM" id="SignalP"/>
    </source>
</evidence>
<dbReference type="EMBL" id="AVCI01000009">
    <property type="protein sequence ID" value="KFN42516.1"/>
    <property type="molecule type" value="Genomic_DNA"/>
</dbReference>
<evidence type="ECO:0000313" key="3">
    <source>
        <dbReference type="Proteomes" id="UP000029385"/>
    </source>
</evidence>
<keyword evidence="3" id="KW-1185">Reference proteome</keyword>
<feature type="chain" id="PRO_5001870522" evidence="1">
    <location>
        <begin position="22"/>
        <end position="138"/>
    </location>
</feature>
<dbReference type="STRING" id="1121015.GCA_000420545_02606"/>
<sequence>MRIPLNMIAFAALAMSASAGAQSESPADADLVAGGQYTAELNQSNHRWQLLPADGRDVEINAESCPVGAPVPNGLWLLVTGADGRPELLAPSTTVLPAGASEHVALRACDDAASDGISLPQSVIDLLTASSGAVYIHD</sequence>
<dbReference type="AlphaFoldDB" id="A0A091AT57"/>
<protein>
    <submittedName>
        <fullName evidence="2">Uncharacterized protein</fullName>
    </submittedName>
</protein>
<dbReference type="Proteomes" id="UP000029385">
    <property type="component" value="Unassembled WGS sequence"/>
</dbReference>
<organism evidence="2 3">
    <name type="scientific">Arenimonas oryziterrae DSM 21050 = YC6267</name>
    <dbReference type="NCBI Taxonomy" id="1121015"/>
    <lineage>
        <taxon>Bacteria</taxon>
        <taxon>Pseudomonadati</taxon>
        <taxon>Pseudomonadota</taxon>
        <taxon>Gammaproteobacteria</taxon>
        <taxon>Lysobacterales</taxon>
        <taxon>Lysobacteraceae</taxon>
        <taxon>Arenimonas</taxon>
    </lineage>
</organism>
<proteinExistence type="predicted"/>
<dbReference type="RefSeq" id="WP_022970211.1">
    <property type="nucleotide sequence ID" value="NZ_ATVD01000006.1"/>
</dbReference>
<dbReference type="PATRIC" id="fig|1121015.4.peg.2033"/>
<gene>
    <name evidence="2" type="ORF">N789_12820</name>
</gene>
<name>A0A091AT57_9GAMM</name>
<evidence type="ECO:0000313" key="2">
    <source>
        <dbReference type="EMBL" id="KFN42516.1"/>
    </source>
</evidence>
<reference evidence="2 3" key="1">
    <citation type="submission" date="2013-09" db="EMBL/GenBank/DDBJ databases">
        <title>Genome sequencing of Arenimonas oryziterrae.</title>
        <authorList>
            <person name="Chen F."/>
            <person name="Wang G."/>
        </authorList>
    </citation>
    <scope>NUCLEOTIDE SEQUENCE [LARGE SCALE GENOMIC DNA]</scope>
    <source>
        <strain evidence="2 3">YC6267</strain>
    </source>
</reference>
<accession>A0A091AT57</accession>
<keyword evidence="1" id="KW-0732">Signal</keyword>